<organism evidence="3 4">
    <name type="scientific">Anaeramoeba ignava</name>
    <name type="common">Anaerobic marine amoeba</name>
    <dbReference type="NCBI Taxonomy" id="1746090"/>
    <lineage>
        <taxon>Eukaryota</taxon>
        <taxon>Metamonada</taxon>
        <taxon>Anaeramoebidae</taxon>
        <taxon>Anaeramoeba</taxon>
    </lineage>
</organism>
<feature type="domain" description="Protein kinase" evidence="2">
    <location>
        <begin position="1"/>
        <end position="283"/>
    </location>
</feature>
<evidence type="ECO:0000313" key="4">
    <source>
        <dbReference type="Proteomes" id="UP001149090"/>
    </source>
</evidence>
<keyword evidence="4" id="KW-1185">Reference proteome</keyword>
<comment type="caution">
    <text evidence="3">The sequence shown here is derived from an EMBL/GenBank/DDBJ whole genome shotgun (WGS) entry which is preliminary data.</text>
</comment>
<accession>A0A9Q0LJG2</accession>
<feature type="region of interest" description="Disordered" evidence="1">
    <location>
        <begin position="199"/>
        <end position="240"/>
    </location>
</feature>
<dbReference type="EMBL" id="JAPDFW010000070">
    <property type="protein sequence ID" value="KAJ5074027.1"/>
    <property type="molecule type" value="Genomic_DNA"/>
</dbReference>
<dbReference type="GO" id="GO:0007165">
    <property type="term" value="P:signal transduction"/>
    <property type="evidence" value="ECO:0007669"/>
    <property type="project" value="TreeGrafter"/>
</dbReference>
<dbReference type="PROSITE" id="PS50011">
    <property type="entry name" value="PROTEIN_KINASE_DOM"/>
    <property type="match status" value="1"/>
</dbReference>
<dbReference type="Gene3D" id="1.10.510.10">
    <property type="entry name" value="Transferase(Phosphotransferase) domain 1"/>
    <property type="match status" value="1"/>
</dbReference>
<feature type="compositionally biased region" description="Basic residues" evidence="1">
    <location>
        <begin position="201"/>
        <end position="219"/>
    </location>
</feature>
<evidence type="ECO:0000313" key="3">
    <source>
        <dbReference type="EMBL" id="KAJ5074027.1"/>
    </source>
</evidence>
<keyword evidence="3" id="KW-0808">Transferase</keyword>
<dbReference type="OrthoDB" id="2350515at2759"/>
<dbReference type="SUPFAM" id="SSF56112">
    <property type="entry name" value="Protein kinase-like (PK-like)"/>
    <property type="match status" value="1"/>
</dbReference>
<dbReference type="GO" id="GO:0004672">
    <property type="term" value="F:protein kinase activity"/>
    <property type="evidence" value="ECO:0007669"/>
    <property type="project" value="InterPro"/>
</dbReference>
<dbReference type="Pfam" id="PF00069">
    <property type="entry name" value="Pkinase"/>
    <property type="match status" value="1"/>
</dbReference>
<dbReference type="PANTHER" id="PTHR23257">
    <property type="entry name" value="SERINE-THREONINE PROTEIN KINASE"/>
    <property type="match status" value="1"/>
</dbReference>
<dbReference type="InterPro" id="IPR050167">
    <property type="entry name" value="Ser_Thr_protein_kinase"/>
</dbReference>
<dbReference type="AlphaFoldDB" id="A0A9Q0LJG2"/>
<name>A0A9Q0LJG2_ANAIG</name>
<dbReference type="GO" id="GO:0005524">
    <property type="term" value="F:ATP binding"/>
    <property type="evidence" value="ECO:0007669"/>
    <property type="project" value="InterPro"/>
</dbReference>
<evidence type="ECO:0000256" key="1">
    <source>
        <dbReference type="SAM" id="MobiDB-lite"/>
    </source>
</evidence>
<evidence type="ECO:0000259" key="2">
    <source>
        <dbReference type="PROSITE" id="PS50011"/>
    </source>
</evidence>
<dbReference type="GO" id="GO:0005737">
    <property type="term" value="C:cytoplasm"/>
    <property type="evidence" value="ECO:0007669"/>
    <property type="project" value="TreeGrafter"/>
</dbReference>
<gene>
    <name evidence="3" type="ORF">M0811_00655</name>
</gene>
<dbReference type="InterPro" id="IPR011009">
    <property type="entry name" value="Kinase-like_dom_sf"/>
</dbReference>
<proteinExistence type="predicted"/>
<sequence>MHQFLEEVLLELFIKLHLENQENLMHSKYSKNDSFNLQEIQTLKKFSFHPNIIKILVDLSTKTKQAYLMEYFPLGSLRSFLKKTKDISFQTRFNIMSDICTAVATIHKSGRVIHDLNCDNVLVTIDQHAKLCDLGLVEKIPKNNYEEYALDIRYLGIIFWEIGFNELYEKCTCEDPLKRPTISQVQDLLIQLKEKMECEKKPKKKLERTRSKKKLKSKNNSRSSSAKIPRGILRGRPAPSPIRLRSNDLVIEVENSNLDSNVNFNKLNDYAKPKTRRALTPRFQKKTKTWRNVEETIVQIQKTKPSLLSQSNLSIEKLKEKLN</sequence>
<dbReference type="InterPro" id="IPR000719">
    <property type="entry name" value="Prot_kinase_dom"/>
</dbReference>
<dbReference type="Proteomes" id="UP001149090">
    <property type="component" value="Unassembled WGS sequence"/>
</dbReference>
<dbReference type="CDD" id="cd00180">
    <property type="entry name" value="PKc"/>
    <property type="match status" value="1"/>
</dbReference>
<keyword evidence="3" id="KW-0418">Kinase</keyword>
<protein>
    <submittedName>
        <fullName evidence="3">Mitogen-activated protein kinase kinase kinase 20-related</fullName>
    </submittedName>
</protein>
<reference evidence="3" key="1">
    <citation type="submission" date="2022-10" db="EMBL/GenBank/DDBJ databases">
        <title>Novel sulphate-reducing endosymbionts in the free-living metamonad Anaeramoeba.</title>
        <authorList>
            <person name="Jerlstrom-Hultqvist J."/>
            <person name="Cepicka I."/>
            <person name="Gallot-Lavallee L."/>
            <person name="Salas-Leiva D."/>
            <person name="Curtis B.A."/>
            <person name="Zahonova K."/>
            <person name="Pipaliya S."/>
            <person name="Dacks J."/>
            <person name="Roger A.J."/>
        </authorList>
    </citation>
    <scope>NUCLEOTIDE SEQUENCE</scope>
    <source>
        <strain evidence="3">BMAN</strain>
    </source>
</reference>